<proteinExistence type="evidence at transcript level"/>
<reference evidence="1" key="1">
    <citation type="submission" date="2005-03" db="EMBL/GenBank/DDBJ databases">
        <title>Large-scale analysis of RIKEN Arabidopsis full-length (RAFL) cDNAs.</title>
        <authorList>
            <person name="Totoki Y."/>
            <person name="Seki M."/>
            <person name="Ishida J."/>
            <person name="Nakajima M."/>
            <person name="Enju A."/>
            <person name="Kamiya A."/>
            <person name="Narusaka M."/>
            <person name="Shin-i T."/>
            <person name="Nakagawa M."/>
            <person name="Sakamoto N."/>
            <person name="Oishi K."/>
            <person name="Kohara Y."/>
            <person name="Kobayashi M."/>
            <person name="Toyoda A."/>
            <person name="Sakaki Y."/>
            <person name="Sakurai T."/>
            <person name="Iida K."/>
            <person name="Akiyama K."/>
            <person name="Satou M."/>
            <person name="Toyoda T."/>
            <person name="Konagaya A."/>
            <person name="Carninci P."/>
            <person name="Kawai J."/>
            <person name="Hayashizaki Y."/>
            <person name="Shinozaki K."/>
        </authorList>
    </citation>
    <scope>NUCLEOTIDE SEQUENCE</scope>
</reference>
<accession>Q56YZ0</accession>
<feature type="non-terminal residue" evidence="1">
    <location>
        <position position="1"/>
    </location>
</feature>
<dbReference type="EMBL" id="AK221180">
    <property type="protein sequence ID" value="BAD95257.1"/>
    <property type="molecule type" value="mRNA"/>
</dbReference>
<organism evidence="1">
    <name type="scientific">Arabidopsis thaliana</name>
    <name type="common">Mouse-ear cress</name>
    <dbReference type="NCBI Taxonomy" id="3702"/>
    <lineage>
        <taxon>Eukaryota</taxon>
        <taxon>Viridiplantae</taxon>
        <taxon>Streptophyta</taxon>
        <taxon>Embryophyta</taxon>
        <taxon>Tracheophyta</taxon>
        <taxon>Spermatophyta</taxon>
        <taxon>Magnoliopsida</taxon>
        <taxon>eudicotyledons</taxon>
        <taxon>Gunneridae</taxon>
        <taxon>Pentapetalae</taxon>
        <taxon>rosids</taxon>
        <taxon>malvids</taxon>
        <taxon>Brassicales</taxon>
        <taxon>Brassicaceae</taxon>
        <taxon>Camelineae</taxon>
        <taxon>Arabidopsis</taxon>
    </lineage>
</organism>
<evidence type="ECO:0000313" key="1">
    <source>
        <dbReference type="EMBL" id="BAD95257.1"/>
    </source>
</evidence>
<protein>
    <submittedName>
        <fullName evidence="1">Uncharacterized protein</fullName>
    </submittedName>
</protein>
<name>Q56YZ0_ARATH</name>
<dbReference type="AlphaFoldDB" id="Q56YZ0"/>
<sequence length="71" mass="8511">RSKSWEKHHLARVLKNCCIPYQKERKIDVLINQFLKILQLFWSQILGMIQNQIASFFPSPFQFCFCNSFSD</sequence>